<dbReference type="FunFam" id="3.40.50.10190:FF:000054">
    <property type="entry name" value="DNA ligase"/>
    <property type="match status" value="1"/>
</dbReference>
<feature type="binding site" evidence="14">
    <location>
        <position position="429"/>
    </location>
    <ligand>
        <name>Zn(2+)</name>
        <dbReference type="ChEBI" id="CHEBI:29105"/>
    </ligand>
</feature>
<dbReference type="PANTHER" id="PTHR23389">
    <property type="entry name" value="CHROMOSOME TRANSMISSION FIDELITY FACTOR 18"/>
    <property type="match status" value="1"/>
</dbReference>
<accession>A0A517SV34</accession>
<dbReference type="FunFam" id="2.40.50.140:FF:000012">
    <property type="entry name" value="DNA ligase"/>
    <property type="match status" value="1"/>
</dbReference>
<dbReference type="InterPro" id="IPR013839">
    <property type="entry name" value="DNAligase_adenylation"/>
</dbReference>
<evidence type="ECO:0000256" key="14">
    <source>
        <dbReference type="HAMAP-Rule" id="MF_01588"/>
    </source>
</evidence>
<dbReference type="InterPro" id="IPR036420">
    <property type="entry name" value="BRCT_dom_sf"/>
</dbReference>
<evidence type="ECO:0000256" key="10">
    <source>
        <dbReference type="ARBA" id="ARBA00023027"/>
    </source>
</evidence>
<dbReference type="NCBIfam" id="NF005932">
    <property type="entry name" value="PRK07956.1"/>
    <property type="match status" value="1"/>
</dbReference>
<comment type="catalytic activity">
    <reaction evidence="12 14 15">
        <text>NAD(+) + (deoxyribonucleotide)n-3'-hydroxyl + 5'-phospho-(deoxyribonucleotide)m = (deoxyribonucleotide)n+m + AMP + beta-nicotinamide D-nucleotide.</text>
        <dbReference type="EC" id="6.5.1.2"/>
    </reaction>
</comment>
<dbReference type="InterPro" id="IPR001357">
    <property type="entry name" value="BRCT_dom"/>
</dbReference>
<keyword evidence="18" id="KW-1185">Reference proteome</keyword>
<dbReference type="PROSITE" id="PS50172">
    <property type="entry name" value="BRCT"/>
    <property type="match status" value="1"/>
</dbReference>
<evidence type="ECO:0000256" key="12">
    <source>
        <dbReference type="ARBA" id="ARBA00034005"/>
    </source>
</evidence>
<feature type="binding site" evidence="14">
    <location>
        <begin position="32"/>
        <end position="36"/>
    </location>
    <ligand>
        <name>NAD(+)</name>
        <dbReference type="ChEBI" id="CHEBI:57540"/>
    </ligand>
</feature>
<dbReference type="NCBIfam" id="TIGR00575">
    <property type="entry name" value="dnlj"/>
    <property type="match status" value="1"/>
</dbReference>
<dbReference type="Proteomes" id="UP000315003">
    <property type="component" value="Chromosome"/>
</dbReference>
<dbReference type="Pfam" id="PF00533">
    <property type="entry name" value="BRCT"/>
    <property type="match status" value="1"/>
</dbReference>
<feature type="binding site" evidence="14">
    <location>
        <position position="424"/>
    </location>
    <ligand>
        <name>Zn(2+)</name>
        <dbReference type="ChEBI" id="CHEBI:29105"/>
    </ligand>
</feature>
<dbReference type="Gene3D" id="1.10.287.610">
    <property type="entry name" value="Helix hairpin bin"/>
    <property type="match status" value="1"/>
</dbReference>
<evidence type="ECO:0000256" key="3">
    <source>
        <dbReference type="ARBA" id="ARBA00013308"/>
    </source>
</evidence>
<dbReference type="GO" id="GO:0006260">
    <property type="term" value="P:DNA replication"/>
    <property type="evidence" value="ECO:0007669"/>
    <property type="project" value="UniProtKB-KW"/>
</dbReference>
<dbReference type="SMART" id="SM00292">
    <property type="entry name" value="BRCT"/>
    <property type="match status" value="1"/>
</dbReference>
<dbReference type="Pfam" id="PF03120">
    <property type="entry name" value="OB_DNA_ligase"/>
    <property type="match status" value="1"/>
</dbReference>
<name>A0A517SV34_9BACT</name>
<comment type="function">
    <text evidence="1 14">DNA ligase that catalyzes the formation of phosphodiester linkages between 5'-phosphoryl and 3'-hydroxyl groups in double-stranded DNA using NAD as a coenzyme and as the energy source for the reaction. It is essential for DNA replication and repair of damaged DNA.</text>
</comment>
<keyword evidence="5 14" id="KW-0235">DNA replication</keyword>
<keyword evidence="10 14" id="KW-0520">NAD</keyword>
<evidence type="ECO:0000256" key="11">
    <source>
        <dbReference type="ARBA" id="ARBA00023204"/>
    </source>
</evidence>
<dbReference type="Gene3D" id="2.40.50.140">
    <property type="entry name" value="Nucleic acid-binding proteins"/>
    <property type="match status" value="1"/>
</dbReference>
<evidence type="ECO:0000313" key="18">
    <source>
        <dbReference type="Proteomes" id="UP000315003"/>
    </source>
</evidence>
<dbReference type="SUPFAM" id="SSF56091">
    <property type="entry name" value="DNA ligase/mRNA capping enzyme, catalytic domain"/>
    <property type="match status" value="1"/>
</dbReference>
<feature type="binding site" evidence="14">
    <location>
        <position position="172"/>
    </location>
    <ligand>
        <name>NAD(+)</name>
        <dbReference type="ChEBI" id="CHEBI:57540"/>
    </ligand>
</feature>
<organism evidence="17 18">
    <name type="scientific">Stieleria bergensis</name>
    <dbReference type="NCBI Taxonomy" id="2528025"/>
    <lineage>
        <taxon>Bacteria</taxon>
        <taxon>Pseudomonadati</taxon>
        <taxon>Planctomycetota</taxon>
        <taxon>Planctomycetia</taxon>
        <taxon>Pirellulales</taxon>
        <taxon>Pirellulaceae</taxon>
        <taxon>Stieleria</taxon>
    </lineage>
</organism>
<keyword evidence="4 14" id="KW-0436">Ligase</keyword>
<dbReference type="EC" id="6.5.1.2" evidence="2 14"/>
<evidence type="ECO:0000256" key="4">
    <source>
        <dbReference type="ARBA" id="ARBA00022598"/>
    </source>
</evidence>
<dbReference type="InterPro" id="IPR001679">
    <property type="entry name" value="DNA_ligase"/>
</dbReference>
<sequence>MSDPAQRAEELRQHLRRHDHAYYVLAQPTISDLDYDRLLRELSDLEAQHPELYRSDSPTQRVGDAPVDHLTQVDHVVPMLSIDNTYSREELAAYFEKTEKQLPDEKIQWVMEFKIDGVAASIVYTEGQLTMGLTRGNGAVGDDITHNIRTIRDLPLKLIGDAVPGTLEVRGEAYMTNADLADLNKRQVAAGQDPYKNTRNVTAGSLRQLDPSVAADRNLRFFAHGIGQVDGLKATNHMDFLAEIAAMGIPATPNVQCFDSAADTLKAVAALEEAMPDLSFEVDGIVFKVNDFAQREKLGIRSKSPRWLIAYKFERYEAITTLESISVQVGKTGAITPVAHLAPVDIADTTVSRASLHNADEIERLDVRVGDVVVVEKAGKIIPKVVRVEKHRREKSLRKFQFPTHCPECSTELVRDEGGVFIRCLNPVCPAQLKQKLIFFGSRTGMDIDGLGEEVVELLLARGLVKDYPDLYHLDADQLASQDWLKQRKGKDGKLIDVQVGKRNAKKLIDGIHASKTRGLAQLLSSLTIRQVGRTVSRLVTAKYPTLESLKSASVEQLADIDEIGDIIAKNLHGFLHSAYGEQLMDAFQQAGLDLFVEVQQTSEEDLPLSGKTLVVTGTLHHYKRDEIKQLILDMGGRASGSVSKNTDYLVAGEKAGSKLTKAESLGVKVLTEEQFRDLVNKD</sequence>
<dbReference type="GO" id="GO:0006281">
    <property type="term" value="P:DNA repair"/>
    <property type="evidence" value="ECO:0007669"/>
    <property type="project" value="UniProtKB-KW"/>
</dbReference>
<comment type="similarity">
    <text evidence="13 14">Belongs to the NAD-dependent DNA ligase family. LigA subfamily.</text>
</comment>
<dbReference type="SUPFAM" id="SSF47781">
    <property type="entry name" value="RuvA domain 2-like"/>
    <property type="match status" value="1"/>
</dbReference>
<dbReference type="AlphaFoldDB" id="A0A517SV34"/>
<dbReference type="CDD" id="cd17748">
    <property type="entry name" value="BRCT_DNA_ligase_like"/>
    <property type="match status" value="1"/>
</dbReference>
<dbReference type="InterPro" id="IPR018239">
    <property type="entry name" value="DNA_ligase_AS"/>
</dbReference>
<dbReference type="PROSITE" id="PS01056">
    <property type="entry name" value="DNA_LIGASE_N2"/>
    <property type="match status" value="1"/>
</dbReference>
<dbReference type="PROSITE" id="PS01055">
    <property type="entry name" value="DNA_LIGASE_N1"/>
    <property type="match status" value="1"/>
</dbReference>
<evidence type="ECO:0000256" key="8">
    <source>
        <dbReference type="ARBA" id="ARBA00022833"/>
    </source>
</evidence>
<dbReference type="InterPro" id="IPR013840">
    <property type="entry name" value="DNAligase_N"/>
</dbReference>
<feature type="binding site" evidence="14">
    <location>
        <position position="112"/>
    </location>
    <ligand>
        <name>NAD(+)</name>
        <dbReference type="ChEBI" id="CHEBI:57540"/>
    </ligand>
</feature>
<dbReference type="RefSeq" id="WP_145272206.1">
    <property type="nucleotide sequence ID" value="NZ_CP036272.1"/>
</dbReference>
<keyword evidence="8 14" id="KW-0862">Zinc</keyword>
<dbReference type="SUPFAM" id="SSF50249">
    <property type="entry name" value="Nucleic acid-binding proteins"/>
    <property type="match status" value="1"/>
</dbReference>
<feature type="binding site" evidence="14">
    <location>
        <position position="312"/>
    </location>
    <ligand>
        <name>NAD(+)</name>
        <dbReference type="ChEBI" id="CHEBI:57540"/>
    </ligand>
</feature>
<dbReference type="GO" id="GO:0003911">
    <property type="term" value="F:DNA ligase (NAD+) activity"/>
    <property type="evidence" value="ECO:0007669"/>
    <property type="project" value="UniProtKB-UniRule"/>
</dbReference>
<dbReference type="SUPFAM" id="SSF52113">
    <property type="entry name" value="BRCT domain"/>
    <property type="match status" value="1"/>
</dbReference>
<dbReference type="InterPro" id="IPR033136">
    <property type="entry name" value="DNA_ligase_CS"/>
</dbReference>
<feature type="active site" description="N6-AMP-lysine intermediate" evidence="14">
    <location>
        <position position="114"/>
    </location>
</feature>
<evidence type="ECO:0000256" key="13">
    <source>
        <dbReference type="ARBA" id="ARBA00060881"/>
    </source>
</evidence>
<keyword evidence="14" id="KW-0464">Manganese</keyword>
<dbReference type="EMBL" id="CP036272">
    <property type="protein sequence ID" value="QDT59995.1"/>
    <property type="molecule type" value="Genomic_DNA"/>
</dbReference>
<feature type="binding site" evidence="14">
    <location>
        <position position="406"/>
    </location>
    <ligand>
        <name>Zn(2+)</name>
        <dbReference type="ChEBI" id="CHEBI:29105"/>
    </ligand>
</feature>
<evidence type="ECO:0000256" key="2">
    <source>
        <dbReference type="ARBA" id="ARBA00012722"/>
    </source>
</evidence>
<feature type="binding site" evidence="14">
    <location>
        <position position="409"/>
    </location>
    <ligand>
        <name>Zn(2+)</name>
        <dbReference type="ChEBI" id="CHEBI:29105"/>
    </ligand>
</feature>
<dbReference type="FunFam" id="1.10.287.610:FF:000002">
    <property type="entry name" value="DNA ligase"/>
    <property type="match status" value="1"/>
</dbReference>
<keyword evidence="7 14" id="KW-0227">DNA damage</keyword>
<dbReference type="Pfam" id="PF12826">
    <property type="entry name" value="HHH_2"/>
    <property type="match status" value="1"/>
</dbReference>
<dbReference type="Gene3D" id="3.30.470.30">
    <property type="entry name" value="DNA ligase/mRNA capping enzyme"/>
    <property type="match status" value="1"/>
</dbReference>
<dbReference type="Pfam" id="PF01653">
    <property type="entry name" value="DNA_ligase_aden"/>
    <property type="match status" value="1"/>
</dbReference>
<evidence type="ECO:0000256" key="5">
    <source>
        <dbReference type="ARBA" id="ARBA00022705"/>
    </source>
</evidence>
<evidence type="ECO:0000259" key="16">
    <source>
        <dbReference type="PROSITE" id="PS50172"/>
    </source>
</evidence>
<dbReference type="HAMAP" id="MF_01588">
    <property type="entry name" value="DNA_ligase_A"/>
    <property type="match status" value="1"/>
</dbReference>
<dbReference type="InterPro" id="IPR012340">
    <property type="entry name" value="NA-bd_OB-fold"/>
</dbReference>
<keyword evidence="9 14" id="KW-0460">Magnesium</keyword>
<dbReference type="Gene3D" id="1.10.150.20">
    <property type="entry name" value="5' to 3' exonuclease, C-terminal subdomain"/>
    <property type="match status" value="2"/>
</dbReference>
<protein>
    <recommendedName>
        <fullName evidence="3 14">DNA ligase</fullName>
        <ecNumber evidence="2 14">6.5.1.2</ecNumber>
    </recommendedName>
    <alternativeName>
        <fullName evidence="14">Polydeoxyribonucleotide synthase [NAD(+)]</fullName>
    </alternativeName>
</protein>
<dbReference type="InterPro" id="IPR004150">
    <property type="entry name" value="NAD_DNA_ligase_OB"/>
</dbReference>
<keyword evidence="11 14" id="KW-0234">DNA repair</keyword>
<evidence type="ECO:0000256" key="9">
    <source>
        <dbReference type="ARBA" id="ARBA00022842"/>
    </source>
</evidence>
<keyword evidence="6 14" id="KW-0479">Metal-binding</keyword>
<dbReference type="OrthoDB" id="9759736at2"/>
<evidence type="ECO:0000313" key="17">
    <source>
        <dbReference type="EMBL" id="QDT59995.1"/>
    </source>
</evidence>
<dbReference type="InterPro" id="IPR041663">
    <property type="entry name" value="DisA/LigA_HHH"/>
</dbReference>
<dbReference type="Pfam" id="PF03119">
    <property type="entry name" value="DNA_ligase_ZBD"/>
    <property type="match status" value="1"/>
</dbReference>
<evidence type="ECO:0000256" key="7">
    <source>
        <dbReference type="ARBA" id="ARBA00022763"/>
    </source>
</evidence>
<feature type="binding site" evidence="14">
    <location>
        <position position="135"/>
    </location>
    <ligand>
        <name>NAD(+)</name>
        <dbReference type="ChEBI" id="CHEBI:57540"/>
    </ligand>
</feature>
<dbReference type="GO" id="GO:0046872">
    <property type="term" value="F:metal ion binding"/>
    <property type="evidence" value="ECO:0007669"/>
    <property type="project" value="UniProtKB-KW"/>
</dbReference>
<dbReference type="InterPro" id="IPR010994">
    <property type="entry name" value="RuvA_2-like"/>
</dbReference>
<evidence type="ECO:0000256" key="15">
    <source>
        <dbReference type="RuleBase" id="RU000618"/>
    </source>
</evidence>
<dbReference type="PIRSF" id="PIRSF001604">
    <property type="entry name" value="LigA"/>
    <property type="match status" value="1"/>
</dbReference>
<feature type="binding site" evidence="14">
    <location>
        <position position="288"/>
    </location>
    <ligand>
        <name>NAD(+)</name>
        <dbReference type="ChEBI" id="CHEBI:57540"/>
    </ligand>
</feature>
<feature type="domain" description="BRCT" evidence="16">
    <location>
        <begin position="604"/>
        <end position="683"/>
    </location>
</feature>
<dbReference type="Gene3D" id="6.20.10.30">
    <property type="match status" value="1"/>
</dbReference>
<gene>
    <name evidence="14 17" type="primary">ligA</name>
    <name evidence="17" type="ORF">SV7mr_25100</name>
</gene>
<comment type="cofactor">
    <cofactor evidence="14">
        <name>Mg(2+)</name>
        <dbReference type="ChEBI" id="CHEBI:18420"/>
    </cofactor>
    <cofactor evidence="14">
        <name>Mn(2+)</name>
        <dbReference type="ChEBI" id="CHEBI:29035"/>
    </cofactor>
</comment>
<proteinExistence type="inferred from homology"/>
<dbReference type="Gene3D" id="3.40.50.10190">
    <property type="entry name" value="BRCT domain"/>
    <property type="match status" value="1"/>
</dbReference>
<evidence type="ECO:0000256" key="1">
    <source>
        <dbReference type="ARBA" id="ARBA00004067"/>
    </source>
</evidence>
<dbReference type="InterPro" id="IPR004149">
    <property type="entry name" value="Znf_DNAligase_C4"/>
</dbReference>
<dbReference type="GO" id="GO:0005829">
    <property type="term" value="C:cytosol"/>
    <property type="evidence" value="ECO:0007669"/>
    <property type="project" value="TreeGrafter"/>
</dbReference>
<dbReference type="PANTHER" id="PTHR23389:SF9">
    <property type="entry name" value="DNA LIGASE"/>
    <property type="match status" value="1"/>
</dbReference>
<reference evidence="17 18" key="1">
    <citation type="submission" date="2019-02" db="EMBL/GenBank/DDBJ databases">
        <title>Deep-cultivation of Planctomycetes and their phenomic and genomic characterization uncovers novel biology.</title>
        <authorList>
            <person name="Wiegand S."/>
            <person name="Jogler M."/>
            <person name="Boedeker C."/>
            <person name="Pinto D."/>
            <person name="Vollmers J."/>
            <person name="Rivas-Marin E."/>
            <person name="Kohn T."/>
            <person name="Peeters S.H."/>
            <person name="Heuer A."/>
            <person name="Rast P."/>
            <person name="Oberbeckmann S."/>
            <person name="Bunk B."/>
            <person name="Jeske O."/>
            <person name="Meyerdierks A."/>
            <person name="Storesund J.E."/>
            <person name="Kallscheuer N."/>
            <person name="Luecker S."/>
            <person name="Lage O.M."/>
            <person name="Pohl T."/>
            <person name="Merkel B.J."/>
            <person name="Hornburger P."/>
            <person name="Mueller R.-W."/>
            <person name="Bruemmer F."/>
            <person name="Labrenz M."/>
            <person name="Spormann A.M."/>
            <person name="Op den Camp H."/>
            <person name="Overmann J."/>
            <person name="Amann R."/>
            <person name="Jetten M.S.M."/>
            <person name="Mascher T."/>
            <person name="Medema M.H."/>
            <person name="Devos D.P."/>
            <person name="Kaster A.-K."/>
            <person name="Ovreas L."/>
            <person name="Rohde M."/>
            <person name="Galperin M.Y."/>
            <person name="Jogler C."/>
        </authorList>
    </citation>
    <scope>NUCLEOTIDE SEQUENCE [LARGE SCALE GENOMIC DNA]</scope>
    <source>
        <strain evidence="17 18">SV_7m_r</strain>
    </source>
</reference>
<dbReference type="SMART" id="SM00532">
    <property type="entry name" value="LIGANc"/>
    <property type="match status" value="1"/>
</dbReference>
<evidence type="ECO:0000256" key="6">
    <source>
        <dbReference type="ARBA" id="ARBA00022723"/>
    </source>
</evidence>
<feature type="binding site" evidence="14">
    <location>
        <begin position="81"/>
        <end position="82"/>
    </location>
    <ligand>
        <name>NAD(+)</name>
        <dbReference type="ChEBI" id="CHEBI:57540"/>
    </ligand>
</feature>
<dbReference type="CDD" id="cd00114">
    <property type="entry name" value="LIGANc"/>
    <property type="match status" value="1"/>
</dbReference>